<keyword evidence="3" id="KW-1185">Reference proteome</keyword>
<dbReference type="Pfam" id="PF01451">
    <property type="entry name" value="LMWPc"/>
    <property type="match status" value="1"/>
</dbReference>
<sequence length="161" mass="17826">MKHVLFLCTGNYYRSRYAEEVFNFLAPQTCPDWTALSRGVAVDLGSGNIGPISRAAAQALRARGLAFDRESARLPRQVAVEDLDAADHIVALKLAEHMPLIQARFAAWTDKAAPGRIEYWHIHDIDYAPPEVALPQIEAHVADLLTRLAAPRPADQFAVTR</sequence>
<proteinExistence type="predicted"/>
<dbReference type="Proteomes" id="UP000198418">
    <property type="component" value="Unassembled WGS sequence"/>
</dbReference>
<feature type="domain" description="Phosphotyrosine protein phosphatase I" evidence="1">
    <location>
        <begin position="2"/>
        <end position="147"/>
    </location>
</feature>
<evidence type="ECO:0000313" key="2">
    <source>
        <dbReference type="EMBL" id="SNB71415.1"/>
    </source>
</evidence>
<dbReference type="AlphaFoldDB" id="A0A212RGC6"/>
<accession>A0A212RGC6</accession>
<dbReference type="SMART" id="SM00226">
    <property type="entry name" value="LMWPc"/>
    <property type="match status" value="1"/>
</dbReference>
<dbReference type="EMBL" id="FYDG01000004">
    <property type="protein sequence ID" value="SNB71415.1"/>
    <property type="molecule type" value="Genomic_DNA"/>
</dbReference>
<protein>
    <submittedName>
        <fullName evidence="2">Protein tyrosine phosphatase</fullName>
    </submittedName>
</protein>
<name>A0A212RGC6_RHOAC</name>
<gene>
    <name evidence="2" type="ORF">SAMN06265338_104146</name>
</gene>
<dbReference type="RefSeq" id="WP_088520606.1">
    <property type="nucleotide sequence ID" value="NZ_FYDG01000004.1"/>
</dbReference>
<dbReference type="InterPro" id="IPR036196">
    <property type="entry name" value="Ptyr_pPase_sf"/>
</dbReference>
<dbReference type="InterPro" id="IPR023485">
    <property type="entry name" value="Ptyr_pPase"/>
</dbReference>
<dbReference type="SUPFAM" id="SSF52788">
    <property type="entry name" value="Phosphotyrosine protein phosphatases I"/>
    <property type="match status" value="1"/>
</dbReference>
<dbReference type="Gene3D" id="3.40.50.2300">
    <property type="match status" value="1"/>
</dbReference>
<evidence type="ECO:0000259" key="1">
    <source>
        <dbReference type="SMART" id="SM00226"/>
    </source>
</evidence>
<dbReference type="OrthoDB" id="9784339at2"/>
<evidence type="ECO:0000313" key="3">
    <source>
        <dbReference type="Proteomes" id="UP000198418"/>
    </source>
</evidence>
<reference evidence="3" key="1">
    <citation type="submission" date="2017-06" db="EMBL/GenBank/DDBJ databases">
        <authorList>
            <person name="Varghese N."/>
            <person name="Submissions S."/>
        </authorList>
    </citation>
    <scope>NUCLEOTIDE SEQUENCE [LARGE SCALE GENOMIC DNA]</scope>
    <source>
        <strain evidence="3">DSM 137</strain>
    </source>
</reference>
<organism evidence="2 3">
    <name type="scientific">Rhodoblastus acidophilus</name>
    <name type="common">Rhodopseudomonas acidophila</name>
    <dbReference type="NCBI Taxonomy" id="1074"/>
    <lineage>
        <taxon>Bacteria</taxon>
        <taxon>Pseudomonadati</taxon>
        <taxon>Pseudomonadota</taxon>
        <taxon>Alphaproteobacteria</taxon>
        <taxon>Hyphomicrobiales</taxon>
        <taxon>Rhodoblastaceae</taxon>
        <taxon>Rhodoblastus</taxon>
    </lineage>
</organism>